<proteinExistence type="predicted"/>
<gene>
    <name evidence="1" type="ORF">HMPREF9141_2683</name>
</gene>
<dbReference type="Proteomes" id="UP000005697">
    <property type="component" value="Unassembled WGS sequence"/>
</dbReference>
<name>F0FAR6_9BACT</name>
<organism evidence="1 2">
    <name type="scientific">Prevotella multiformis DSM 16608</name>
    <dbReference type="NCBI Taxonomy" id="888743"/>
    <lineage>
        <taxon>Bacteria</taxon>
        <taxon>Pseudomonadati</taxon>
        <taxon>Bacteroidota</taxon>
        <taxon>Bacteroidia</taxon>
        <taxon>Bacteroidales</taxon>
        <taxon>Prevotellaceae</taxon>
        <taxon>Prevotella</taxon>
    </lineage>
</organism>
<accession>F0FAR6</accession>
<dbReference type="HOGENOM" id="CLU_2619086_0_0_10"/>
<evidence type="ECO:0000313" key="1">
    <source>
        <dbReference type="EMBL" id="EGC18679.1"/>
    </source>
</evidence>
<dbReference type="AlphaFoldDB" id="F0FAR6"/>
<dbReference type="EMBL" id="AEWX01000047">
    <property type="protein sequence ID" value="EGC18679.1"/>
    <property type="molecule type" value="Genomic_DNA"/>
</dbReference>
<comment type="caution">
    <text evidence="1">The sequence shown here is derived from an EMBL/GenBank/DDBJ whole genome shotgun (WGS) entry which is preliminary data.</text>
</comment>
<sequence length="78" mass="9319">MTVCTYSFQQPHFPKPICREAQNRLRTSRKQSGLLKRAYRLHRLKQIIALSVRTQPQRKLDSRKRVLPLNAQMLFAWL</sequence>
<evidence type="ECO:0000313" key="2">
    <source>
        <dbReference type="Proteomes" id="UP000005697"/>
    </source>
</evidence>
<protein>
    <submittedName>
        <fullName evidence="1">Uncharacterized protein</fullName>
    </submittedName>
</protein>
<reference evidence="1 2" key="1">
    <citation type="submission" date="2011-01" db="EMBL/GenBank/DDBJ databases">
        <authorList>
            <person name="Muzny D."/>
            <person name="Qin X."/>
            <person name="Deng J."/>
            <person name="Jiang H."/>
            <person name="Liu Y."/>
            <person name="Qu J."/>
            <person name="Song X.-Z."/>
            <person name="Zhang L."/>
            <person name="Thornton R."/>
            <person name="Coyle M."/>
            <person name="Francisco L."/>
            <person name="Jackson L."/>
            <person name="Javaid M."/>
            <person name="Korchina V."/>
            <person name="Kovar C."/>
            <person name="Mata R."/>
            <person name="Mathew T."/>
            <person name="Ngo R."/>
            <person name="Nguyen L."/>
            <person name="Nguyen N."/>
            <person name="Okwuonu G."/>
            <person name="Ongeri F."/>
            <person name="Pham C."/>
            <person name="Simmons D."/>
            <person name="Wilczek-Boney K."/>
            <person name="Hale W."/>
            <person name="Jakkamsetti A."/>
            <person name="Pham P."/>
            <person name="Ruth R."/>
            <person name="San Lucas F."/>
            <person name="Warren J."/>
            <person name="Zhang J."/>
            <person name="Zhao Z."/>
            <person name="Zhou C."/>
            <person name="Zhu D."/>
            <person name="Lee S."/>
            <person name="Bess C."/>
            <person name="Blankenburg K."/>
            <person name="Forbes L."/>
            <person name="Fu Q."/>
            <person name="Gubbala S."/>
            <person name="Hirani K."/>
            <person name="Jayaseelan J.C."/>
            <person name="Lara F."/>
            <person name="Munidasa M."/>
            <person name="Palculict T."/>
            <person name="Patil S."/>
            <person name="Pu L.-L."/>
            <person name="Saada N."/>
            <person name="Tang L."/>
            <person name="Weissenberger G."/>
            <person name="Zhu Y."/>
            <person name="Hemphill L."/>
            <person name="Shang Y."/>
            <person name="Youmans B."/>
            <person name="Ayvaz T."/>
            <person name="Ross M."/>
            <person name="Santibanez J."/>
            <person name="Aqrawi P."/>
            <person name="Gross S."/>
            <person name="Joshi V."/>
            <person name="Fowler G."/>
            <person name="Nazareth L."/>
            <person name="Reid J."/>
            <person name="Worley K."/>
            <person name="Petrosino J."/>
            <person name="Highlander S."/>
            <person name="Gibbs R."/>
        </authorList>
    </citation>
    <scope>NUCLEOTIDE SEQUENCE [LARGE SCALE GENOMIC DNA]</scope>
    <source>
        <strain evidence="1 2">DSM 16608</strain>
    </source>
</reference>
<keyword evidence="2" id="KW-1185">Reference proteome</keyword>